<keyword evidence="1" id="KW-0805">Transcription regulation</keyword>
<dbReference type="RefSeq" id="WP_227119004.1">
    <property type="nucleotide sequence ID" value="NZ_LT598928.1"/>
</dbReference>
<name>A0A212K8W2_9BACT</name>
<gene>
    <name evidence="5" type="ORF">KM92DES2_12421</name>
</gene>
<evidence type="ECO:0000256" key="2">
    <source>
        <dbReference type="ARBA" id="ARBA00023125"/>
    </source>
</evidence>
<dbReference type="SMART" id="SM00347">
    <property type="entry name" value="HTH_MARR"/>
    <property type="match status" value="1"/>
</dbReference>
<dbReference type="GO" id="GO:0003677">
    <property type="term" value="F:DNA binding"/>
    <property type="evidence" value="ECO:0007669"/>
    <property type="project" value="UniProtKB-KW"/>
</dbReference>
<dbReference type="InterPro" id="IPR036388">
    <property type="entry name" value="WH-like_DNA-bd_sf"/>
</dbReference>
<evidence type="ECO:0000259" key="4">
    <source>
        <dbReference type="SMART" id="SM00347"/>
    </source>
</evidence>
<evidence type="ECO:0000313" key="5">
    <source>
        <dbReference type="EMBL" id="SBW08038.1"/>
    </source>
</evidence>
<dbReference type="GO" id="GO:0003700">
    <property type="term" value="F:DNA-binding transcription factor activity"/>
    <property type="evidence" value="ECO:0007669"/>
    <property type="project" value="InterPro"/>
</dbReference>
<evidence type="ECO:0000256" key="1">
    <source>
        <dbReference type="ARBA" id="ARBA00023015"/>
    </source>
</evidence>
<dbReference type="AlphaFoldDB" id="A0A212K8W2"/>
<dbReference type="InterPro" id="IPR036390">
    <property type="entry name" value="WH_DNA-bd_sf"/>
</dbReference>
<dbReference type="Gene3D" id="1.10.10.10">
    <property type="entry name" value="Winged helix-like DNA-binding domain superfamily/Winged helix DNA-binding domain"/>
    <property type="match status" value="1"/>
</dbReference>
<dbReference type="Pfam" id="PF01047">
    <property type="entry name" value="MarR"/>
    <property type="match status" value="1"/>
</dbReference>
<dbReference type="InterPro" id="IPR052067">
    <property type="entry name" value="Metal_resp_HTH_trans_reg"/>
</dbReference>
<dbReference type="PANTHER" id="PTHR35790">
    <property type="entry name" value="HTH-TYPE TRANSCRIPTIONAL REGULATOR PCHR"/>
    <property type="match status" value="1"/>
</dbReference>
<accession>A0A212K8W2</accession>
<proteinExistence type="predicted"/>
<feature type="domain" description="HTH marR-type" evidence="4">
    <location>
        <begin position="25"/>
        <end position="128"/>
    </location>
</feature>
<keyword evidence="2" id="KW-0238">DNA-binding</keyword>
<reference evidence="5" key="1">
    <citation type="submission" date="2016-04" db="EMBL/GenBank/DDBJ databases">
        <authorList>
            <person name="Evans L.H."/>
            <person name="Alamgir A."/>
            <person name="Owens N."/>
            <person name="Weber N.D."/>
            <person name="Virtaneva K."/>
            <person name="Barbian K."/>
            <person name="Babar A."/>
            <person name="Rosenke K."/>
        </authorList>
    </citation>
    <scope>NUCLEOTIDE SEQUENCE</scope>
    <source>
        <strain evidence="5">92-2</strain>
    </source>
</reference>
<dbReference type="PANTHER" id="PTHR35790:SF4">
    <property type="entry name" value="HTH-TYPE TRANSCRIPTIONAL REGULATOR PCHR"/>
    <property type="match status" value="1"/>
</dbReference>
<dbReference type="EMBL" id="FLUP01000001">
    <property type="protein sequence ID" value="SBW08038.1"/>
    <property type="molecule type" value="Genomic_DNA"/>
</dbReference>
<dbReference type="InterPro" id="IPR000835">
    <property type="entry name" value="HTH_MarR-typ"/>
</dbReference>
<organism evidence="5">
    <name type="scientific">uncultured Desulfovibrio sp</name>
    <dbReference type="NCBI Taxonomy" id="167968"/>
    <lineage>
        <taxon>Bacteria</taxon>
        <taxon>Pseudomonadati</taxon>
        <taxon>Thermodesulfobacteriota</taxon>
        <taxon>Desulfovibrionia</taxon>
        <taxon>Desulfovibrionales</taxon>
        <taxon>Desulfovibrionaceae</taxon>
        <taxon>Desulfovibrio</taxon>
        <taxon>environmental samples</taxon>
    </lineage>
</organism>
<dbReference type="SUPFAM" id="SSF46785">
    <property type="entry name" value="Winged helix' DNA-binding domain"/>
    <property type="match status" value="1"/>
</dbReference>
<evidence type="ECO:0000256" key="3">
    <source>
        <dbReference type="ARBA" id="ARBA00023163"/>
    </source>
</evidence>
<sequence>MNQPHRIVAELIKISEHAGAFRHGREDFFDDLNLTEVHCIHWIGTLDHANVTKVSNEMGMTRGAISKICKKLLKKKFIESYQEPENNKNIYFRVAEGGKKIFEAHKINHDRTFGEKVCIVNKYDEDEQAIILRFLMDINAFVERGYEQIYTNCEKDE</sequence>
<protein>
    <submittedName>
        <fullName evidence="5">Transcriptional regulator, MarR family</fullName>
    </submittedName>
</protein>
<keyword evidence="3" id="KW-0804">Transcription</keyword>